<dbReference type="AlphaFoldDB" id="A0A202E463"/>
<organism evidence="2 3">
    <name type="scientific">Natronolimnobius baerhuensis</name>
    <dbReference type="NCBI Taxonomy" id="253108"/>
    <lineage>
        <taxon>Archaea</taxon>
        <taxon>Methanobacteriati</taxon>
        <taxon>Methanobacteriota</taxon>
        <taxon>Stenosarchaea group</taxon>
        <taxon>Halobacteria</taxon>
        <taxon>Halobacteriales</taxon>
        <taxon>Natrialbaceae</taxon>
        <taxon>Natronolimnobius</taxon>
    </lineage>
</organism>
<proteinExistence type="predicted"/>
<gene>
    <name evidence="2" type="ORF">B2G88_16415</name>
</gene>
<evidence type="ECO:0000313" key="3">
    <source>
        <dbReference type="Proteomes" id="UP000196084"/>
    </source>
</evidence>
<evidence type="ECO:0008006" key="4">
    <source>
        <dbReference type="Google" id="ProtNLM"/>
    </source>
</evidence>
<feature type="region of interest" description="Disordered" evidence="1">
    <location>
        <begin position="1"/>
        <end position="22"/>
    </location>
</feature>
<protein>
    <recommendedName>
        <fullName evidence="4">Rubrerythrin-like domain-containing protein</fullName>
    </recommendedName>
</protein>
<comment type="caution">
    <text evidence="2">The sequence shown here is derived from an EMBL/GenBank/DDBJ whole genome shotgun (WGS) entry which is preliminary data.</text>
</comment>
<evidence type="ECO:0000313" key="2">
    <source>
        <dbReference type="EMBL" id="OVE83007.1"/>
    </source>
</evidence>
<name>A0A202E463_9EURY</name>
<dbReference type="Proteomes" id="UP000196084">
    <property type="component" value="Unassembled WGS sequence"/>
</dbReference>
<evidence type="ECO:0000256" key="1">
    <source>
        <dbReference type="SAM" id="MobiDB-lite"/>
    </source>
</evidence>
<dbReference type="EMBL" id="MWPH01000004">
    <property type="protein sequence ID" value="OVE83007.1"/>
    <property type="molecule type" value="Genomic_DNA"/>
</dbReference>
<accession>A0A202E463</accession>
<reference evidence="2 3" key="1">
    <citation type="submission" date="2017-02" db="EMBL/GenBank/DDBJ databases">
        <title>Natronthermophilus aegyptiacus gen. nov.,sp. nov., an aerobic, extremely halophilic alkalithermophilic archaeon isolated from the athalassohaline Wadi An Natrun, Egypt.</title>
        <authorList>
            <person name="Zhao B."/>
        </authorList>
    </citation>
    <scope>NUCLEOTIDE SEQUENCE [LARGE SCALE GENOMIC DNA]</scope>
    <source>
        <strain evidence="2 3">CGMCC 1.3597</strain>
    </source>
</reference>
<keyword evidence="3" id="KW-1185">Reference proteome</keyword>
<sequence length="68" mass="7606">MNQFTASRTVDETHQEPAESQPVTELYTCTTCDETYIKSDMEQCPQCDEAVEKTPTFAELGLGPDSRT</sequence>